<evidence type="ECO:0000313" key="2">
    <source>
        <dbReference type="Proteomes" id="UP001162836"/>
    </source>
</evidence>
<dbReference type="Proteomes" id="UP001162836">
    <property type="component" value="Unassembled WGS sequence"/>
</dbReference>
<reference evidence="1 2" key="1">
    <citation type="journal article" date="2023" name="Antonie Van Leeuwenhoek">
        <title>Unveiling the genomic potential of a novel thermostable glycoside hydrolases producing Neobacillus sedimentimangrovi UE25.</title>
        <authorList>
            <person name="Ejaz U."/>
            <person name="Saleem F."/>
            <person name="Rashid R."/>
            <person name="Hasan K.A."/>
            <person name="Syed M.N."/>
            <person name="Sohail M."/>
        </authorList>
    </citation>
    <scope>NUCLEOTIDE SEQUENCE [LARGE SCALE GENOMIC DNA]</scope>
    <source>
        <strain evidence="1 2">UE25</strain>
    </source>
</reference>
<keyword evidence="2" id="KW-1185">Reference proteome</keyword>
<comment type="caution">
    <text evidence="1">The sequence shown here is derived from an EMBL/GenBank/DDBJ whole genome shotgun (WGS) entry which is preliminary data.</text>
</comment>
<dbReference type="Gene3D" id="3.30.110.170">
    <property type="entry name" value="Protein of unknown function (DUF541), domain 1"/>
    <property type="match status" value="1"/>
</dbReference>
<dbReference type="PANTHER" id="PTHR34387:SF1">
    <property type="entry name" value="PERIPLASMIC IMMUNOGENIC PROTEIN"/>
    <property type="match status" value="1"/>
</dbReference>
<dbReference type="InterPro" id="IPR052022">
    <property type="entry name" value="26kDa_periplasmic_antigen"/>
</dbReference>
<dbReference type="Pfam" id="PF04402">
    <property type="entry name" value="SIMPL"/>
    <property type="match status" value="1"/>
</dbReference>
<protein>
    <submittedName>
        <fullName evidence="1">SIMPL domain-containing protein</fullName>
    </submittedName>
</protein>
<dbReference type="EMBL" id="JAJODE010000002">
    <property type="protein sequence ID" value="MCD4837485.1"/>
    <property type="molecule type" value="Genomic_DNA"/>
</dbReference>
<dbReference type="InterPro" id="IPR007497">
    <property type="entry name" value="SIMPL/DUF541"/>
</dbReference>
<dbReference type="PANTHER" id="PTHR34387">
    <property type="entry name" value="SLR1258 PROTEIN"/>
    <property type="match status" value="1"/>
</dbReference>
<accession>A0ABS8QE04</accession>
<gene>
    <name evidence="1" type="ORF">LRS37_01080</name>
</gene>
<proteinExistence type="predicted"/>
<organism evidence="1 2">
    <name type="scientific">Neobacillus sedimentimangrovi</name>
    <dbReference type="NCBI Taxonomy" id="2699460"/>
    <lineage>
        <taxon>Bacteria</taxon>
        <taxon>Bacillati</taxon>
        <taxon>Bacillota</taxon>
        <taxon>Bacilli</taxon>
        <taxon>Bacillales</taxon>
        <taxon>Bacillaceae</taxon>
        <taxon>Neobacillus</taxon>
    </lineage>
</organism>
<sequence>MYYPQPWGRTHTEWTSNVRHYFNILKVTGEGSVYVSPDMSTITLGVISEGINLSDAQQENNEKTAKVIQALINIGIPNEDIKTADYRIEMVYDYIDGKQTLRGYRVVHILEVINHTVDRTGLIVDTAVNNGANTVSNIEFNLKNPQVYYNQALALALKDAQLKATELTIEMGVKLNRIPIWIQEINQTPPIVPFQTSLYAKSEAVPPIQPGKRKITATIQAKFSYYQ</sequence>
<dbReference type="RefSeq" id="WP_163183232.1">
    <property type="nucleotide sequence ID" value="NZ_JAAFZF010000012.1"/>
</dbReference>
<dbReference type="Gene3D" id="3.30.70.2970">
    <property type="entry name" value="Protein of unknown function (DUF541), domain 2"/>
    <property type="match status" value="1"/>
</dbReference>
<name>A0ABS8QE04_9BACI</name>
<evidence type="ECO:0000313" key="1">
    <source>
        <dbReference type="EMBL" id="MCD4837485.1"/>
    </source>
</evidence>